<protein>
    <submittedName>
        <fullName evidence="1">Uncharacterized protein</fullName>
    </submittedName>
</protein>
<sequence length="217" mass="23788">MVYPQREIISEPFVDQLEVINKGLADLQNQPMNYYRKKYPVRKYGVYNYQQHQPGQIGVQQVGIQQQITTNQMGGVGQVNNVSQIPVMQPQPSIFSNQPYGFDYKSIYGDETVGGQLNQGVSQGVNVNQGVTVNQSLNGSNGSLNGNNTGMANNNGSNSNVVSNTTESYPVFDPFSSNYSGINLSNDLQSNLLNFKQTNNIWGNSNSTTVSDATVWG</sequence>
<evidence type="ECO:0000313" key="1">
    <source>
        <dbReference type="EMBL" id="CAH6718989.1"/>
    </source>
</evidence>
<accession>A0ACA9Y2D1</accession>
<dbReference type="EMBL" id="CALSDN010000001">
    <property type="protein sequence ID" value="CAH6718989.1"/>
    <property type="molecule type" value="Genomic_DNA"/>
</dbReference>
<dbReference type="Proteomes" id="UP001152531">
    <property type="component" value="Unassembled WGS sequence"/>
</dbReference>
<comment type="caution">
    <text evidence="1">The sequence shown here is derived from an EMBL/GenBank/DDBJ whole genome shotgun (WGS) entry which is preliminary data.</text>
</comment>
<reference evidence="1" key="1">
    <citation type="submission" date="2022-06" db="EMBL/GenBank/DDBJ databases">
        <authorList>
            <person name="Legras J.-L."/>
            <person name="Devillers H."/>
            <person name="Grondin C."/>
        </authorList>
    </citation>
    <scope>NUCLEOTIDE SEQUENCE</scope>
    <source>
        <strain evidence="1">CLIB 1444</strain>
    </source>
</reference>
<evidence type="ECO:0000313" key="2">
    <source>
        <dbReference type="Proteomes" id="UP001152531"/>
    </source>
</evidence>
<keyword evidence="2" id="KW-1185">Reference proteome</keyword>
<organism evidence="1 2">
    <name type="scientific">[Candida] jaroonii</name>
    <dbReference type="NCBI Taxonomy" id="467808"/>
    <lineage>
        <taxon>Eukaryota</taxon>
        <taxon>Fungi</taxon>
        <taxon>Dikarya</taxon>
        <taxon>Ascomycota</taxon>
        <taxon>Saccharomycotina</taxon>
        <taxon>Pichiomycetes</taxon>
        <taxon>Debaryomycetaceae</taxon>
        <taxon>Yamadazyma</taxon>
    </lineage>
</organism>
<proteinExistence type="predicted"/>
<name>A0ACA9Y2D1_9ASCO</name>
<gene>
    <name evidence="1" type="ORF">CLIB1444_01S18998</name>
</gene>